<evidence type="ECO:0000313" key="1">
    <source>
        <dbReference type="EMBL" id="CAG8683235.1"/>
    </source>
</evidence>
<reference evidence="1" key="1">
    <citation type="submission" date="2021-06" db="EMBL/GenBank/DDBJ databases">
        <authorList>
            <person name="Kallberg Y."/>
            <person name="Tangrot J."/>
            <person name="Rosling A."/>
        </authorList>
    </citation>
    <scope>NUCLEOTIDE SEQUENCE</scope>
    <source>
        <strain evidence="1">MT106</strain>
    </source>
</reference>
<dbReference type="Proteomes" id="UP000789831">
    <property type="component" value="Unassembled WGS sequence"/>
</dbReference>
<gene>
    <name evidence="1" type="ORF">AGERDE_LOCUS12764</name>
</gene>
<feature type="non-terminal residue" evidence="1">
    <location>
        <position position="55"/>
    </location>
</feature>
<accession>A0A9N9EMK4</accession>
<dbReference type="AlphaFoldDB" id="A0A9N9EMK4"/>
<dbReference type="EMBL" id="CAJVPL010011183">
    <property type="protein sequence ID" value="CAG8683235.1"/>
    <property type="molecule type" value="Genomic_DNA"/>
</dbReference>
<proteinExistence type="predicted"/>
<organism evidence="1 2">
    <name type="scientific">Ambispora gerdemannii</name>
    <dbReference type="NCBI Taxonomy" id="144530"/>
    <lineage>
        <taxon>Eukaryota</taxon>
        <taxon>Fungi</taxon>
        <taxon>Fungi incertae sedis</taxon>
        <taxon>Mucoromycota</taxon>
        <taxon>Glomeromycotina</taxon>
        <taxon>Glomeromycetes</taxon>
        <taxon>Archaeosporales</taxon>
        <taxon>Ambisporaceae</taxon>
        <taxon>Ambispora</taxon>
    </lineage>
</organism>
<comment type="caution">
    <text evidence="1">The sequence shown here is derived from an EMBL/GenBank/DDBJ whole genome shotgun (WGS) entry which is preliminary data.</text>
</comment>
<name>A0A9N9EMK4_9GLOM</name>
<evidence type="ECO:0000313" key="2">
    <source>
        <dbReference type="Proteomes" id="UP000789831"/>
    </source>
</evidence>
<sequence>MVAKNKIHIPHAQNIPFYIRLVTKISSFALRKIHEQYFKVLHATPDNPLGSCNGT</sequence>
<protein>
    <submittedName>
        <fullName evidence="1">11646_t:CDS:1</fullName>
    </submittedName>
</protein>
<keyword evidence="2" id="KW-1185">Reference proteome</keyword>
<dbReference type="OrthoDB" id="2432002at2759"/>